<feature type="region of interest" description="Disordered" evidence="1">
    <location>
        <begin position="40"/>
        <end position="63"/>
    </location>
</feature>
<dbReference type="AlphaFoldDB" id="A0AA35Z234"/>
<protein>
    <submittedName>
        <fullName evidence="2">Uncharacterized protein</fullName>
    </submittedName>
</protein>
<organism evidence="2 3">
    <name type="scientific">Lactuca saligna</name>
    <name type="common">Willowleaf lettuce</name>
    <dbReference type="NCBI Taxonomy" id="75948"/>
    <lineage>
        <taxon>Eukaryota</taxon>
        <taxon>Viridiplantae</taxon>
        <taxon>Streptophyta</taxon>
        <taxon>Embryophyta</taxon>
        <taxon>Tracheophyta</taxon>
        <taxon>Spermatophyta</taxon>
        <taxon>Magnoliopsida</taxon>
        <taxon>eudicotyledons</taxon>
        <taxon>Gunneridae</taxon>
        <taxon>Pentapetalae</taxon>
        <taxon>asterids</taxon>
        <taxon>campanulids</taxon>
        <taxon>Asterales</taxon>
        <taxon>Asteraceae</taxon>
        <taxon>Cichorioideae</taxon>
        <taxon>Cichorieae</taxon>
        <taxon>Lactucinae</taxon>
        <taxon>Lactuca</taxon>
    </lineage>
</organism>
<sequence length="102" mass="11681">MVVFLGFLAAAIQDTLKNKWRREAARAVVVMYQQTEQREEENVVRTTEYSSTNGDEETPTQVPVNSFVINSHGSKLVDIHGRMWWERPEGVGMEIAAATRWK</sequence>
<evidence type="ECO:0000313" key="2">
    <source>
        <dbReference type="EMBL" id="CAI9284284.1"/>
    </source>
</evidence>
<feature type="compositionally biased region" description="Polar residues" evidence="1">
    <location>
        <begin position="44"/>
        <end position="63"/>
    </location>
</feature>
<dbReference type="Proteomes" id="UP001177003">
    <property type="component" value="Chromosome 5"/>
</dbReference>
<keyword evidence="3" id="KW-1185">Reference proteome</keyword>
<reference evidence="2" key="1">
    <citation type="submission" date="2023-04" db="EMBL/GenBank/DDBJ databases">
        <authorList>
            <person name="Vijverberg K."/>
            <person name="Xiong W."/>
            <person name="Schranz E."/>
        </authorList>
    </citation>
    <scope>NUCLEOTIDE SEQUENCE</scope>
</reference>
<evidence type="ECO:0000313" key="3">
    <source>
        <dbReference type="Proteomes" id="UP001177003"/>
    </source>
</evidence>
<dbReference type="EMBL" id="OX465081">
    <property type="protein sequence ID" value="CAI9284284.1"/>
    <property type="molecule type" value="Genomic_DNA"/>
</dbReference>
<evidence type="ECO:0000256" key="1">
    <source>
        <dbReference type="SAM" id="MobiDB-lite"/>
    </source>
</evidence>
<accession>A0AA35Z234</accession>
<gene>
    <name evidence="2" type="ORF">LSALG_LOCUS23825</name>
</gene>
<proteinExistence type="predicted"/>
<name>A0AA35Z234_LACSI</name>